<dbReference type="Proteomes" id="UP001195965">
    <property type="component" value="Chromosome"/>
</dbReference>
<sequence>MRPLKPTQEYLLPPKIFVSPENAFLQHYGISEKEWNGLVMAKGNTDKAAAWIKSRLHEVENLSISTQKAYLRVMTRNLS</sequence>
<evidence type="ECO:0000313" key="1">
    <source>
        <dbReference type="EMBL" id="XRI73783.1"/>
    </source>
</evidence>
<dbReference type="EMBL" id="CP127526">
    <property type="protein sequence ID" value="XRI73783.1"/>
    <property type="molecule type" value="Genomic_DNA"/>
</dbReference>
<name>A0ACD5HGL3_9PROT</name>
<gene>
    <name evidence="1" type="ORF">HHS34_000940</name>
</gene>
<evidence type="ECO:0000313" key="2">
    <source>
        <dbReference type="Proteomes" id="UP001195965"/>
    </source>
</evidence>
<protein>
    <submittedName>
        <fullName evidence="1">Uncharacterized protein</fullName>
    </submittedName>
</protein>
<organism evidence="1 2">
    <name type="scientific">Acidithiobacillus montserratensis</name>
    <dbReference type="NCBI Taxonomy" id="2729135"/>
    <lineage>
        <taxon>Bacteria</taxon>
        <taxon>Pseudomonadati</taxon>
        <taxon>Pseudomonadota</taxon>
        <taxon>Acidithiobacillia</taxon>
        <taxon>Acidithiobacillales</taxon>
        <taxon>Acidithiobacillaceae</taxon>
        <taxon>Acidithiobacillus</taxon>
    </lineage>
</organism>
<accession>A0ACD5HGL3</accession>
<keyword evidence="2" id="KW-1185">Reference proteome</keyword>
<proteinExistence type="predicted"/>
<reference evidence="1 2" key="1">
    <citation type="journal article" date="2021" name="ISME J.">
        <title>Genomic evolution of the class Acidithiobacillia: deep-branching Proteobacteria living in extreme acidic conditions.</title>
        <authorList>
            <person name="Moya-Beltran A."/>
            <person name="Beard S."/>
            <person name="Rojas-Villalobos C."/>
            <person name="Issotta F."/>
            <person name="Gallardo Y."/>
            <person name="Ulloa R."/>
            <person name="Giaveno A."/>
            <person name="Degli Esposti M."/>
            <person name="Johnson D.B."/>
            <person name="Quatrini R."/>
        </authorList>
    </citation>
    <scope>NUCLEOTIDE SEQUENCE [LARGE SCALE GENOMIC DNA]</scope>
    <source>
        <strain evidence="1 2">GG1-14</strain>
    </source>
</reference>